<dbReference type="EMBL" id="JACBKZ010000004">
    <property type="protein sequence ID" value="KAF5952788.1"/>
    <property type="molecule type" value="Genomic_DNA"/>
</dbReference>
<feature type="region of interest" description="Disordered" evidence="1">
    <location>
        <begin position="1385"/>
        <end position="1406"/>
    </location>
</feature>
<feature type="region of interest" description="Disordered" evidence="1">
    <location>
        <begin position="1316"/>
        <end position="1349"/>
    </location>
</feature>
<feature type="region of interest" description="Disordered" evidence="1">
    <location>
        <begin position="1281"/>
        <end position="1301"/>
    </location>
</feature>
<feature type="compositionally biased region" description="Basic and acidic residues" evidence="1">
    <location>
        <begin position="125"/>
        <end position="161"/>
    </location>
</feature>
<feature type="region of interest" description="Disordered" evidence="1">
    <location>
        <begin position="1"/>
        <end position="26"/>
    </location>
</feature>
<dbReference type="SMART" id="SM00444">
    <property type="entry name" value="GYF"/>
    <property type="match status" value="1"/>
</dbReference>
<dbReference type="PROSITE" id="PS50829">
    <property type="entry name" value="GYF"/>
    <property type="match status" value="1"/>
</dbReference>
<evidence type="ECO:0000313" key="3">
    <source>
        <dbReference type="EMBL" id="KAF5952788.1"/>
    </source>
</evidence>
<evidence type="ECO:0000256" key="1">
    <source>
        <dbReference type="SAM" id="MobiDB-lite"/>
    </source>
</evidence>
<dbReference type="PANTHER" id="PTHR46992:SF1">
    <property type="entry name" value="GYF DOMAIN-CONTAINING PROTEIN"/>
    <property type="match status" value="1"/>
</dbReference>
<dbReference type="Proteomes" id="UP000593564">
    <property type="component" value="Unassembled WGS sequence"/>
</dbReference>
<gene>
    <name evidence="3" type="ORF">HYC85_010732</name>
</gene>
<feature type="compositionally biased region" description="Polar residues" evidence="1">
    <location>
        <begin position="1319"/>
        <end position="1332"/>
    </location>
</feature>
<proteinExistence type="predicted"/>
<reference evidence="3 4" key="2">
    <citation type="submission" date="2020-07" db="EMBL/GenBank/DDBJ databases">
        <title>Genome assembly of wild tea tree DASZ reveals pedigree and selection history of tea varieties.</title>
        <authorList>
            <person name="Zhang W."/>
        </authorList>
    </citation>
    <scope>NUCLEOTIDE SEQUENCE [LARGE SCALE GENOMIC DNA]</scope>
    <source>
        <strain evidence="4">cv. G240</strain>
        <tissue evidence="3">Leaf</tissue>
    </source>
</reference>
<feature type="region of interest" description="Disordered" evidence="1">
    <location>
        <begin position="909"/>
        <end position="933"/>
    </location>
</feature>
<feature type="domain" description="GYF" evidence="2">
    <location>
        <begin position="596"/>
        <end position="647"/>
    </location>
</feature>
<feature type="compositionally biased region" description="Polar residues" evidence="1">
    <location>
        <begin position="114"/>
        <end position="124"/>
    </location>
</feature>
<feature type="compositionally biased region" description="Basic and acidic residues" evidence="1">
    <location>
        <begin position="1281"/>
        <end position="1290"/>
    </location>
</feature>
<dbReference type="Pfam" id="PF02213">
    <property type="entry name" value="GYF"/>
    <property type="match status" value="1"/>
</dbReference>
<feature type="compositionally biased region" description="Low complexity" evidence="1">
    <location>
        <begin position="1545"/>
        <end position="1556"/>
    </location>
</feature>
<dbReference type="InterPro" id="IPR035445">
    <property type="entry name" value="GYF-like_dom_sf"/>
</dbReference>
<accession>A0A7J7HLC1</accession>
<reference evidence="4" key="1">
    <citation type="journal article" date="2020" name="Nat. Commun.">
        <title>Genome assembly of wild tea tree DASZ reveals pedigree and selection history of tea varieties.</title>
        <authorList>
            <person name="Zhang W."/>
            <person name="Zhang Y."/>
            <person name="Qiu H."/>
            <person name="Guo Y."/>
            <person name="Wan H."/>
            <person name="Zhang X."/>
            <person name="Scossa F."/>
            <person name="Alseekh S."/>
            <person name="Zhang Q."/>
            <person name="Wang P."/>
            <person name="Xu L."/>
            <person name="Schmidt M.H."/>
            <person name="Jia X."/>
            <person name="Li D."/>
            <person name="Zhu A."/>
            <person name="Guo F."/>
            <person name="Chen W."/>
            <person name="Ni D."/>
            <person name="Usadel B."/>
            <person name="Fernie A.R."/>
            <person name="Wen W."/>
        </authorList>
    </citation>
    <scope>NUCLEOTIDE SEQUENCE [LARGE SCALE GENOMIC DNA]</scope>
    <source>
        <strain evidence="4">cv. G240</strain>
    </source>
</reference>
<dbReference type="CDD" id="cd00072">
    <property type="entry name" value="GYF"/>
    <property type="match status" value="1"/>
</dbReference>
<name>A0A7J7HLC1_CAMSI</name>
<feature type="compositionally biased region" description="Basic and acidic residues" evidence="1">
    <location>
        <begin position="254"/>
        <end position="264"/>
    </location>
</feature>
<evidence type="ECO:0000313" key="4">
    <source>
        <dbReference type="Proteomes" id="UP000593564"/>
    </source>
</evidence>
<sequence length="1684" mass="186066">MAEGKLDLPDDLLSSKSSDQSWTPKGLPSHFRIRLSVVFQISCLVLQINTYPYWVDGTTVEASGGNGDEKGMIGLLDDSKATSDQAALESNIPLSPQWLYAKPSEIKMEMRGPSSLSLGNSADPNQKEGWRPDVPEDKRDWRKTATETESGRRWREEERETGLLGRRDRRKTDRRVDNTSVRENTDNRALSTDRWHDVTNRSSGHDTRRDSKWSSRWGPEEKDKESRADKKTDIEKEDAHSDSQSFVGSNPRAVPERESDSRDKWRPRHRMEGNSSGPGSYRAAPGFGLERGRTEGSNMGFTLGRGRSSVAVVRPPSAGSLGATQFDRSESVPGKPSSSAVTFCYPRGKLLDIYRRQKLDPSFAVMPDHMEEVPPITEVTVLEPLAFVTPDAEEEGVLGDLWKGKITSSGVSYNSFRNGKSTDNVTDVEDLEPTNGRCGILPSIMPDEIVDSLGGSVNDGISQVDVFSTLNNEGPKMNWINEGDVYCEGEVEIPAATVGMNASDELMQTISNSNNFCSVQDINASQLKVADSAFTKHPSLDGIAYDGAFGVSAKLPDDSNSLFVSSSSEQSWSGNLRYFQGRPNEYQLEGGIPPEELSLYYRDPQGEIQGPFLGADIISWFEQGFFGTDLPVRLEDAPEETPFQELGEVMPHLRVLDGQAYSASISSNVEEPGSLEEKSGPSLPISAPFTEITDLSALNDHRWQLSRFDGQPMQHVQSRISEHDGPFQLPYTEGQSYHDFVAQDEEIVFPGRPGSGGNPIGKTSTSINDPSANPIGNLSQPIEFTEPGIPNQSNNKLHPFGLLWSELEGPYTRRNQTSNMPSGSGAQDQFVNPIAGRIGPFGAVVDSTHAAETWSDIYRRNTVPGPNLYQDAMDARRLTHVDQESNRFDASEKLLSQQFQQQLQHRNLLSPHPHLNDSVLEPVPSRTSIHQQQLANQIGPDLEHLLALQLQKQQQQQQQQQQLQQHQLQQQQFHQQQMLLQEQQQSQARQLLLEQFRQSQMRDSGRGQSRVDAVRTNNALDQVLLQQILHELQQRSHHAPRNSDPSLEHLIQAKFGQTPHHGHQSDLLELVSRSKHGQMHSLEHQILQQEQLHARQLGVGLRQRLEMEERHMGSIWPGEEANQFLRSPAGAQRAHSAGFSPLDFYQQQQRPSPEEQLSHLERNLSLQDRLQRGLYDPGLLPFERSMSLPGGAPGMDLDVMNTLAHGQGLDMQELSARMHSANQVGGLSSGVHSHHPSVPNQFHASHSDAIEGHWSESNGQVPNDWMESRIRQLHLNSELQNRDSEVKMTSEDPSLWMSAGTSNDNSKRLLMELLHQKSGHQSTDSIDVSNGVSYDRRPPSGRYLGTSSSNQSFSLLSDRGAGVNQSFTLGPYGSNSGGLPQVQLADEKASAMESSERRQPLRSNSGVLSEGDRFFSDIDETSQSIYMNSNMIAKSYTERDFVDLDSKKHGFRIEDGMINGQASDIQEGMAEKAGLAVVDRVETPINVISRHNSLGIAGGITTFYNDKVGLSESFAEEVAKARVPALTSKGLDNFLLKRPPASRNSSSQEGLSEMSSDPVTRGKHPPTSAASEGGRREPGGHPASHSSDNLSSAKKDNTHFRRTSSSVGSDVSEPLFVDMLKSNAKKPAQPEGPAAGASESSDGTQAGRSGKKKGKKGRQIDPALLGFKVTSNRIMMGEIQRMED</sequence>
<keyword evidence="4" id="KW-1185">Reference proteome</keyword>
<dbReference type="InterPro" id="IPR003169">
    <property type="entry name" value="GYF"/>
</dbReference>
<comment type="caution">
    <text evidence="3">The sequence shown here is derived from an EMBL/GenBank/DDBJ whole genome shotgun (WGS) entry which is preliminary data.</text>
</comment>
<feature type="compositionally biased region" description="Basic and acidic residues" evidence="1">
    <location>
        <begin position="183"/>
        <end position="241"/>
    </location>
</feature>
<feature type="compositionally biased region" description="Basic and acidic residues" evidence="1">
    <location>
        <begin position="1385"/>
        <end position="1399"/>
    </location>
</feature>
<evidence type="ECO:0000259" key="2">
    <source>
        <dbReference type="PROSITE" id="PS50829"/>
    </source>
</evidence>
<dbReference type="Gene3D" id="3.30.1490.40">
    <property type="match status" value="1"/>
</dbReference>
<dbReference type="PANTHER" id="PTHR46992">
    <property type="entry name" value="GYF DOMAIN-CONTAINING PROTEIN"/>
    <property type="match status" value="1"/>
</dbReference>
<feature type="region of interest" description="Disordered" evidence="1">
    <location>
        <begin position="110"/>
        <end position="283"/>
    </location>
</feature>
<feature type="region of interest" description="Disordered" evidence="1">
    <location>
        <begin position="1534"/>
        <end position="1664"/>
    </location>
</feature>
<protein>
    <recommendedName>
        <fullName evidence="2">GYF domain-containing protein</fullName>
    </recommendedName>
</protein>
<organism evidence="3 4">
    <name type="scientific">Camellia sinensis</name>
    <name type="common">Tea plant</name>
    <name type="synonym">Thea sinensis</name>
    <dbReference type="NCBI Taxonomy" id="4442"/>
    <lineage>
        <taxon>Eukaryota</taxon>
        <taxon>Viridiplantae</taxon>
        <taxon>Streptophyta</taxon>
        <taxon>Embryophyta</taxon>
        <taxon>Tracheophyta</taxon>
        <taxon>Spermatophyta</taxon>
        <taxon>Magnoliopsida</taxon>
        <taxon>eudicotyledons</taxon>
        <taxon>Gunneridae</taxon>
        <taxon>Pentapetalae</taxon>
        <taxon>asterids</taxon>
        <taxon>Ericales</taxon>
        <taxon>Theaceae</taxon>
        <taxon>Camellia</taxon>
    </lineage>
</organism>
<feature type="compositionally biased region" description="Polar residues" evidence="1">
    <location>
        <begin position="1638"/>
        <end position="1647"/>
    </location>
</feature>
<dbReference type="SUPFAM" id="SSF55277">
    <property type="entry name" value="GYF domain"/>
    <property type="match status" value="1"/>
</dbReference>